<dbReference type="NCBIfam" id="TIGR00057">
    <property type="entry name" value="L-threonylcarbamoyladenylate synthase"/>
    <property type="match status" value="1"/>
</dbReference>
<dbReference type="AlphaFoldDB" id="A0A1H8H599"/>
<feature type="domain" description="YrdC-like" evidence="1">
    <location>
        <begin position="25"/>
        <end position="215"/>
    </location>
</feature>
<dbReference type="PANTHER" id="PTHR42828:SF3">
    <property type="entry name" value="THREONYLCARBAMOYL-AMP SYNTHASE"/>
    <property type="match status" value="1"/>
</dbReference>
<dbReference type="STRING" id="1121117.SAMN02745977_01445"/>
<dbReference type="InterPro" id="IPR017945">
    <property type="entry name" value="DHBP_synth_RibB-like_a/b_dom"/>
</dbReference>
<dbReference type="PROSITE" id="PS51163">
    <property type="entry name" value="YRDC"/>
    <property type="match status" value="1"/>
</dbReference>
<accession>A0A1H8H599</accession>
<gene>
    <name evidence="2" type="ORF">SAMN02745977_01445</name>
</gene>
<name>A0A1H8H599_9BURK</name>
<evidence type="ECO:0000313" key="3">
    <source>
        <dbReference type="Proteomes" id="UP000199531"/>
    </source>
</evidence>
<organism evidence="2 3">
    <name type="scientific">Brachymonas denitrificans DSM 15123</name>
    <dbReference type="NCBI Taxonomy" id="1121117"/>
    <lineage>
        <taxon>Bacteria</taxon>
        <taxon>Pseudomonadati</taxon>
        <taxon>Pseudomonadota</taxon>
        <taxon>Betaproteobacteria</taxon>
        <taxon>Burkholderiales</taxon>
        <taxon>Comamonadaceae</taxon>
        <taxon>Brachymonas</taxon>
    </lineage>
</organism>
<dbReference type="InterPro" id="IPR052532">
    <property type="entry name" value="SUA5_domain"/>
</dbReference>
<sequence length="222" mass="24185">MAGARPAPFLPMAQIFEIHPLNPQPRMIKQAVALLDAGEVLAVPTDSSYALVCHIDDKAASDRLRQIRQMDDKHLLTLICRDLSELASYARVDNRQYRMLKLGTPGPFTFILEASKEVPRRLSHPSRKTIGLRVPQHAVLQALLEQHDGPLLSTTLFLPDSDEPLHDVSEVSDLLDKQVAGVIDSGACPHLPTTVVDLTPMGKGDAPELVRQGAGDASILGL</sequence>
<dbReference type="PANTHER" id="PTHR42828">
    <property type="entry name" value="DHBP SYNTHASE RIBB-LIKE ALPHA/BETA DOMAIN-CONTAINING PROTEIN"/>
    <property type="match status" value="1"/>
</dbReference>
<dbReference type="Gene3D" id="3.90.870.10">
    <property type="entry name" value="DHBP synthase"/>
    <property type="match status" value="1"/>
</dbReference>
<proteinExistence type="predicted"/>
<keyword evidence="3" id="KW-1185">Reference proteome</keyword>
<reference evidence="2 3" key="1">
    <citation type="submission" date="2016-10" db="EMBL/GenBank/DDBJ databases">
        <authorList>
            <person name="de Groot N.N."/>
        </authorList>
    </citation>
    <scope>NUCLEOTIDE SEQUENCE [LARGE SCALE GENOMIC DNA]</scope>
    <source>
        <strain evidence="2 3">DSM 15123</strain>
    </source>
</reference>
<dbReference type="Proteomes" id="UP000199531">
    <property type="component" value="Unassembled WGS sequence"/>
</dbReference>
<dbReference type="GO" id="GO:0003725">
    <property type="term" value="F:double-stranded RNA binding"/>
    <property type="evidence" value="ECO:0007669"/>
    <property type="project" value="InterPro"/>
</dbReference>
<protein>
    <submittedName>
        <fullName evidence="2">tRNA threonylcarbamoyl adenosine modification protein, Sua5/YciO/YrdC/YwlC family</fullName>
    </submittedName>
</protein>
<dbReference type="EMBL" id="FOCW01000002">
    <property type="protein sequence ID" value="SEN51532.1"/>
    <property type="molecule type" value="Genomic_DNA"/>
</dbReference>
<dbReference type="SUPFAM" id="SSF55821">
    <property type="entry name" value="YrdC/RibB"/>
    <property type="match status" value="1"/>
</dbReference>
<evidence type="ECO:0000313" key="2">
    <source>
        <dbReference type="EMBL" id="SEN51532.1"/>
    </source>
</evidence>
<dbReference type="InterPro" id="IPR006070">
    <property type="entry name" value="Sua5-like_dom"/>
</dbReference>
<evidence type="ECO:0000259" key="1">
    <source>
        <dbReference type="PROSITE" id="PS51163"/>
    </source>
</evidence>
<dbReference type="Pfam" id="PF01300">
    <property type="entry name" value="Sua5_yciO_yrdC"/>
    <property type="match status" value="1"/>
</dbReference>